<dbReference type="NCBIfam" id="TIGR01883">
    <property type="entry name" value="PepT-like"/>
    <property type="match status" value="1"/>
</dbReference>
<protein>
    <recommendedName>
        <fullName evidence="8">Peptidase M20 dimerisation domain-containing protein</fullName>
    </recommendedName>
</protein>
<evidence type="ECO:0000256" key="3">
    <source>
        <dbReference type="ARBA" id="ARBA00022801"/>
    </source>
</evidence>
<evidence type="ECO:0000259" key="8">
    <source>
        <dbReference type="Pfam" id="PF07687"/>
    </source>
</evidence>
<comment type="caution">
    <text evidence="9">The sequence shown here is derived from an EMBL/GenBank/DDBJ whole genome shotgun (WGS) entry which is preliminary data.</text>
</comment>
<accession>A0A419SMU5</accession>
<reference evidence="9 10" key="1">
    <citation type="submission" date="2016-08" db="EMBL/GenBank/DDBJ databases">
        <title>Novel Firmicute Genomes.</title>
        <authorList>
            <person name="Poppleton D.I."/>
            <person name="Gribaldo S."/>
        </authorList>
    </citation>
    <scope>NUCLEOTIDE SEQUENCE [LARGE SCALE GENOMIC DNA]</scope>
    <source>
        <strain evidence="9 10">RAOx-1</strain>
    </source>
</reference>
<dbReference type="GO" id="GO:0046872">
    <property type="term" value="F:metal ion binding"/>
    <property type="evidence" value="ECO:0007669"/>
    <property type="project" value="UniProtKB-UniRule"/>
</dbReference>
<dbReference type="OrthoDB" id="9776600at2"/>
<evidence type="ECO:0000256" key="6">
    <source>
        <dbReference type="PIRSR" id="PIRSR001123-1"/>
    </source>
</evidence>
<comment type="cofactor">
    <cofactor evidence="7">
        <name>a divalent metal cation</name>
        <dbReference type="ChEBI" id="CHEBI:60240"/>
    </cofactor>
    <text evidence="7">Binds 2 divalent metal cations per subunit.</text>
</comment>
<proteinExistence type="inferred from homology"/>
<dbReference type="GO" id="GO:0004177">
    <property type="term" value="F:aminopeptidase activity"/>
    <property type="evidence" value="ECO:0007669"/>
    <property type="project" value="UniProtKB-UniRule"/>
</dbReference>
<feature type="binding site" evidence="7">
    <location>
        <position position="106"/>
    </location>
    <ligand>
        <name>Zn(2+)</name>
        <dbReference type="ChEBI" id="CHEBI:29105"/>
        <label>1</label>
    </ligand>
</feature>
<dbReference type="SUPFAM" id="SSF53187">
    <property type="entry name" value="Zn-dependent exopeptidases"/>
    <property type="match status" value="1"/>
</dbReference>
<feature type="binding site" evidence="7">
    <location>
        <position position="106"/>
    </location>
    <ligand>
        <name>Zn(2+)</name>
        <dbReference type="ChEBI" id="CHEBI:29105"/>
        <label>2</label>
    </ligand>
</feature>
<sequence length="372" mass="39841">MINEERLLAEFLELVQIDSETKFEREICDTLKEKLIAIGMNVVEDDTMKVTGHGAGNLLATLPGNTDGPTIYFTCHMDTVTPGRGIKPKIKDGYVTSDGMTILGSDDKAGVAALLEGLRVLREQQIPHATIQALITAGEESGLVGAKAFDPKQLQAEYGFALDSNGKVGEIVVAAPTQAKIRAVVHGKAAHAGVNPQDGISAIQVASRAIMRMPLGRVDEDTTANIGVIQGGEATNIVCPRVDIEAEARSIEPDKMKVQIDKMKQAFAVAEEEFQTNIEVDVEVMYPGYRYGEEDVVTQKAMQAVRAVGREPKLLASGGGSDANVIAGYGIPTVNMAIGYEEIHTTSERMPIEELNKAAELVVALARAAIEN</sequence>
<evidence type="ECO:0000313" key="9">
    <source>
        <dbReference type="EMBL" id="RKD25626.1"/>
    </source>
</evidence>
<comment type="cofactor">
    <cofactor evidence="1">
        <name>Zn(2+)</name>
        <dbReference type="ChEBI" id="CHEBI:29105"/>
    </cofactor>
</comment>
<evidence type="ECO:0000256" key="4">
    <source>
        <dbReference type="ARBA" id="ARBA00022833"/>
    </source>
</evidence>
<evidence type="ECO:0000313" key="10">
    <source>
        <dbReference type="Proteomes" id="UP000284219"/>
    </source>
</evidence>
<feature type="binding site" evidence="7">
    <location>
        <position position="163"/>
    </location>
    <ligand>
        <name>Zn(2+)</name>
        <dbReference type="ChEBI" id="CHEBI:29105"/>
        <label>1</label>
    </ligand>
</feature>
<gene>
    <name evidence="9" type="ORF">BEP19_01395</name>
</gene>
<dbReference type="Pfam" id="PF07687">
    <property type="entry name" value="M20_dimer"/>
    <property type="match status" value="1"/>
</dbReference>
<feature type="binding site" evidence="7">
    <location>
        <position position="140"/>
    </location>
    <ligand>
        <name>Zn(2+)</name>
        <dbReference type="ChEBI" id="CHEBI:29105"/>
        <label>2</label>
    </ligand>
</feature>
<evidence type="ECO:0000256" key="2">
    <source>
        <dbReference type="ARBA" id="ARBA00022723"/>
    </source>
</evidence>
<dbReference type="InterPro" id="IPR036264">
    <property type="entry name" value="Bact_exopeptidase_dim_dom"/>
</dbReference>
<dbReference type="Pfam" id="PF01546">
    <property type="entry name" value="Peptidase_M20"/>
    <property type="match status" value="1"/>
</dbReference>
<dbReference type="Gene3D" id="3.40.630.10">
    <property type="entry name" value="Zn peptidases"/>
    <property type="match status" value="1"/>
</dbReference>
<comment type="similarity">
    <text evidence="5">Belongs to the peptidase M42 family.</text>
</comment>
<dbReference type="Proteomes" id="UP000284219">
    <property type="component" value="Unassembled WGS sequence"/>
</dbReference>
<name>A0A419SMU5_9BACL</name>
<dbReference type="PANTHER" id="PTHR42994:SF2">
    <property type="entry name" value="PEPTIDASE"/>
    <property type="match status" value="1"/>
</dbReference>
<evidence type="ECO:0000256" key="5">
    <source>
        <dbReference type="PIRNR" id="PIRNR001123"/>
    </source>
</evidence>
<dbReference type="InterPro" id="IPR008007">
    <property type="entry name" value="Peptidase_M42"/>
</dbReference>
<dbReference type="InterPro" id="IPR010162">
    <property type="entry name" value="PepT-like"/>
</dbReference>
<feature type="domain" description="Peptidase M20 dimerisation" evidence="8">
    <location>
        <begin position="181"/>
        <end position="269"/>
    </location>
</feature>
<dbReference type="InterPro" id="IPR002933">
    <property type="entry name" value="Peptidase_M20"/>
</dbReference>
<feature type="active site" description="Proton acceptor" evidence="6">
    <location>
        <position position="139"/>
    </location>
</feature>
<evidence type="ECO:0000256" key="1">
    <source>
        <dbReference type="ARBA" id="ARBA00001947"/>
    </source>
</evidence>
<evidence type="ECO:0000256" key="7">
    <source>
        <dbReference type="PIRSR" id="PIRSR001123-2"/>
    </source>
</evidence>
<keyword evidence="10" id="KW-1185">Reference proteome</keyword>
<dbReference type="SUPFAM" id="SSF55031">
    <property type="entry name" value="Bacterial exopeptidase dimerisation domain"/>
    <property type="match status" value="1"/>
</dbReference>
<dbReference type="Gene3D" id="3.30.70.360">
    <property type="match status" value="1"/>
</dbReference>
<dbReference type="PANTHER" id="PTHR42994">
    <property type="entry name" value="PEPTIDASE T"/>
    <property type="match status" value="1"/>
</dbReference>
<dbReference type="EMBL" id="MCHY01000006">
    <property type="protein sequence ID" value="RKD25626.1"/>
    <property type="molecule type" value="Genomic_DNA"/>
</dbReference>
<keyword evidence="4" id="KW-0862">Zinc</keyword>
<dbReference type="InterPro" id="IPR011650">
    <property type="entry name" value="Peptidase_M20_dimer"/>
</dbReference>
<keyword evidence="2 7" id="KW-0479">Metal-binding</keyword>
<dbReference type="PIRSF" id="PIRSF001123">
    <property type="entry name" value="PepA_GA"/>
    <property type="match status" value="1"/>
</dbReference>
<dbReference type="AlphaFoldDB" id="A0A419SMU5"/>
<organism evidence="9 10">
    <name type="scientific">Ammoniphilus oxalaticus</name>
    <dbReference type="NCBI Taxonomy" id="66863"/>
    <lineage>
        <taxon>Bacteria</taxon>
        <taxon>Bacillati</taxon>
        <taxon>Bacillota</taxon>
        <taxon>Bacilli</taxon>
        <taxon>Bacillales</taxon>
        <taxon>Paenibacillaceae</taxon>
        <taxon>Aneurinibacillus group</taxon>
        <taxon>Ammoniphilus</taxon>
    </lineage>
</organism>
<keyword evidence="3" id="KW-0378">Hydrolase</keyword>